<accession>G1XHY5</accession>
<organism evidence="1 2">
    <name type="scientific">Arthrobotrys oligospora (strain ATCC 24927 / CBS 115.81 / DSM 1491)</name>
    <name type="common">Nematode-trapping fungus</name>
    <name type="synonym">Didymozoophaga oligospora</name>
    <dbReference type="NCBI Taxonomy" id="756982"/>
    <lineage>
        <taxon>Eukaryota</taxon>
        <taxon>Fungi</taxon>
        <taxon>Dikarya</taxon>
        <taxon>Ascomycota</taxon>
        <taxon>Pezizomycotina</taxon>
        <taxon>Orbiliomycetes</taxon>
        <taxon>Orbiliales</taxon>
        <taxon>Orbiliaceae</taxon>
        <taxon>Orbilia</taxon>
        <taxon>Orbilia oligospora</taxon>
    </lineage>
</organism>
<name>G1XHY5_ARTOA</name>
<dbReference type="EMBL" id="ADOT01000165">
    <property type="protein sequence ID" value="EGX47216.1"/>
    <property type="molecule type" value="Genomic_DNA"/>
</dbReference>
<dbReference type="InParanoid" id="G1XHY5"/>
<evidence type="ECO:0000313" key="2">
    <source>
        <dbReference type="Proteomes" id="UP000008784"/>
    </source>
</evidence>
<dbReference type="AlphaFoldDB" id="G1XHY5"/>
<evidence type="ECO:0000313" key="1">
    <source>
        <dbReference type="EMBL" id="EGX47216.1"/>
    </source>
</evidence>
<dbReference type="GeneID" id="22895076"/>
<sequence>MFAENTSNISTTSDGNSTNCWLHLGKENFHGPATLLKDKKPDFDKVVRCIREEFEVVEKIELSHEMHSHLAGLSEKIKAYIHLLATAAPFIMCDCNDRQDKTIARLYFQSRSELAKVANNAHLAFLCRFKEKCELLDHSKTSKVLGESAPDLHCDDKDLELFRACMNLFGNLVYDITGIAPLKDSQGVPE</sequence>
<gene>
    <name evidence="1" type="ORF">AOL_s00091g37</name>
</gene>
<dbReference type="HOGENOM" id="CLU_1547172_0_0_1"/>
<proteinExistence type="predicted"/>
<dbReference type="RefSeq" id="XP_011124097.1">
    <property type="nucleotide sequence ID" value="XM_011125795.1"/>
</dbReference>
<dbReference type="Proteomes" id="UP000008784">
    <property type="component" value="Unassembled WGS sequence"/>
</dbReference>
<keyword evidence="2" id="KW-1185">Reference proteome</keyword>
<comment type="caution">
    <text evidence="1">The sequence shown here is derived from an EMBL/GenBank/DDBJ whole genome shotgun (WGS) entry which is preliminary data.</text>
</comment>
<reference evidence="1 2" key="1">
    <citation type="journal article" date="2011" name="PLoS Pathog.">
        <title>Genomic and proteomic analyses of the fungus Arthrobotrys oligospora provide insights into nematode-trap formation.</title>
        <authorList>
            <person name="Yang J."/>
            <person name="Wang L."/>
            <person name="Ji X."/>
            <person name="Feng Y."/>
            <person name="Li X."/>
            <person name="Zou C."/>
            <person name="Xu J."/>
            <person name="Ren Y."/>
            <person name="Mi Q."/>
            <person name="Wu J."/>
            <person name="Liu S."/>
            <person name="Liu Y."/>
            <person name="Huang X."/>
            <person name="Wang H."/>
            <person name="Niu X."/>
            <person name="Li J."/>
            <person name="Liang L."/>
            <person name="Luo Y."/>
            <person name="Ji K."/>
            <person name="Zhou W."/>
            <person name="Yu Z."/>
            <person name="Li G."/>
            <person name="Liu Y."/>
            <person name="Li L."/>
            <person name="Qiao M."/>
            <person name="Feng L."/>
            <person name="Zhang K.-Q."/>
        </authorList>
    </citation>
    <scope>NUCLEOTIDE SEQUENCE [LARGE SCALE GENOMIC DNA]</scope>
    <source>
        <strain evidence="2">ATCC 24927 / CBS 115.81 / DSM 1491</strain>
    </source>
</reference>
<protein>
    <submittedName>
        <fullName evidence="1">Uncharacterized protein</fullName>
    </submittedName>
</protein>